<evidence type="ECO:0000259" key="2">
    <source>
        <dbReference type="Pfam" id="PF13200"/>
    </source>
</evidence>
<evidence type="ECO:0000313" key="3">
    <source>
        <dbReference type="EMBL" id="QSQ08929.1"/>
    </source>
</evidence>
<keyword evidence="1" id="KW-1133">Transmembrane helix</keyword>
<dbReference type="SUPFAM" id="SSF51445">
    <property type="entry name" value="(Trans)glycosidases"/>
    <property type="match status" value="1"/>
</dbReference>
<keyword evidence="4" id="KW-1185">Reference proteome</keyword>
<dbReference type="Proteomes" id="UP000662904">
    <property type="component" value="Chromosome"/>
</dbReference>
<feature type="domain" description="DUF4015" evidence="2">
    <location>
        <begin position="91"/>
        <end position="399"/>
    </location>
</feature>
<organism evidence="3 4">
    <name type="scientific">Koleobacter methoxysyntrophicus</name>
    <dbReference type="NCBI Taxonomy" id="2751313"/>
    <lineage>
        <taxon>Bacteria</taxon>
        <taxon>Bacillati</taxon>
        <taxon>Bacillota</taxon>
        <taxon>Clostridia</taxon>
        <taxon>Koleobacterales</taxon>
        <taxon>Koleobacteraceae</taxon>
        <taxon>Koleobacter</taxon>
    </lineage>
</organism>
<dbReference type="InterPro" id="IPR017853">
    <property type="entry name" value="GH"/>
</dbReference>
<reference evidence="3" key="1">
    <citation type="submission" date="2020-07" db="EMBL/GenBank/DDBJ databases">
        <title>Koleobacter methoxysyntrophicus gen. nov., sp. nov., a novel anaerobic bacterium isolated from deep subsurface oil field and proposal of Koleobacterales ord. nov. in the phylum Firmicutes.</title>
        <authorList>
            <person name="Sakamoto S."/>
            <person name="Tamaki H."/>
        </authorList>
    </citation>
    <scope>NUCLEOTIDE SEQUENCE</scope>
    <source>
        <strain evidence="3">NRmbB1</strain>
    </source>
</reference>
<accession>A0A8A0RN31</accession>
<proteinExistence type="predicted"/>
<dbReference type="AlphaFoldDB" id="A0A8A0RN31"/>
<dbReference type="KEGG" id="kme:H0A61_01282"/>
<dbReference type="Gene3D" id="3.20.20.80">
    <property type="entry name" value="Glycosidases"/>
    <property type="match status" value="1"/>
</dbReference>
<evidence type="ECO:0000256" key="1">
    <source>
        <dbReference type="SAM" id="Phobius"/>
    </source>
</evidence>
<protein>
    <recommendedName>
        <fullName evidence="2">DUF4015 domain-containing protein</fullName>
    </recommendedName>
</protein>
<dbReference type="Pfam" id="PF13200">
    <property type="entry name" value="DUF4015"/>
    <property type="match status" value="1"/>
</dbReference>
<evidence type="ECO:0000313" key="4">
    <source>
        <dbReference type="Proteomes" id="UP000662904"/>
    </source>
</evidence>
<dbReference type="InterPro" id="IPR025275">
    <property type="entry name" value="DUF4015"/>
</dbReference>
<dbReference type="EMBL" id="CP059066">
    <property type="protein sequence ID" value="QSQ08929.1"/>
    <property type="molecule type" value="Genomic_DNA"/>
</dbReference>
<keyword evidence="1" id="KW-0472">Membrane</keyword>
<keyword evidence="1" id="KW-0812">Transmembrane</keyword>
<sequence>MKLSSEYLTRILTNENNVTSVVRVFIMVGFLIAASFIQACTTNVTTIGTNPNLNKETVQGNVYSTSNTVKDFLIQPNIKVEPVWEPVEVKAIYLTGYSAGNDTRFKQLLNLVNSTELNAMVIDIKDEHGITHNSKVPIAREIGATSGRIKDPVKILKTLKENNIYPIARIVVFKDAVLAKKKPELAVKHKNGGIWKDRKGIPWADPYNKEVWEYNIALAEEAARLGFKEVQFDYVRFPSDGDIKSAVYESYNGQSRSEVITEFLKYAKKRLEPRGVYVSADVFGLVTSSTDDMYIGQFLEDIAGVVDYICPMVYPSHYALGSYGIPNPDASPYETVYTSLSHAVNRLNRMEGEKAIIRPWLQDFTLGYKYGPDEVKAQIRAVYDAGLKEWILWNPSNYYTVGALKRE</sequence>
<dbReference type="RefSeq" id="WP_206709128.1">
    <property type="nucleotide sequence ID" value="NZ_CP059066.1"/>
</dbReference>
<feature type="transmembrane region" description="Helical" evidence="1">
    <location>
        <begin position="21"/>
        <end position="39"/>
    </location>
</feature>
<name>A0A8A0RN31_9FIRM</name>
<gene>
    <name evidence="3" type="ORF">H0A61_01282</name>
</gene>